<keyword evidence="4" id="KW-1185">Reference proteome</keyword>
<proteinExistence type="predicted"/>
<organism evidence="3 4">
    <name type="scientific">Streptomyces spinosisporus</name>
    <dbReference type="NCBI Taxonomy" id="2927582"/>
    <lineage>
        <taxon>Bacteria</taxon>
        <taxon>Bacillati</taxon>
        <taxon>Actinomycetota</taxon>
        <taxon>Actinomycetes</taxon>
        <taxon>Kitasatosporales</taxon>
        <taxon>Streptomycetaceae</taxon>
        <taxon>Streptomyces</taxon>
    </lineage>
</organism>
<sequence length="82" mass="8757">MSFPRYVVFPSLALATVAGLASALPSVASELFPAPADTRHRDTPAVLLVQVTRATALHPIHEAGHRPESRPEQDAISRTTST</sequence>
<evidence type="ECO:0000313" key="4">
    <source>
        <dbReference type="Proteomes" id="UP001165270"/>
    </source>
</evidence>
<feature type="chain" id="PRO_5046978432" description="Secreted protein" evidence="2">
    <location>
        <begin position="29"/>
        <end position="82"/>
    </location>
</feature>
<accession>A0ABS9XQ67</accession>
<evidence type="ECO:0008006" key="5">
    <source>
        <dbReference type="Google" id="ProtNLM"/>
    </source>
</evidence>
<feature type="signal peptide" evidence="2">
    <location>
        <begin position="1"/>
        <end position="28"/>
    </location>
</feature>
<keyword evidence="2" id="KW-0732">Signal</keyword>
<dbReference type="Proteomes" id="UP001165270">
    <property type="component" value="Unassembled WGS sequence"/>
</dbReference>
<comment type="caution">
    <text evidence="3">The sequence shown here is derived from an EMBL/GenBank/DDBJ whole genome shotgun (WGS) entry which is preliminary data.</text>
</comment>
<dbReference type="EMBL" id="JALDAX010000014">
    <property type="protein sequence ID" value="MCI3244075.1"/>
    <property type="molecule type" value="Genomic_DNA"/>
</dbReference>
<evidence type="ECO:0000313" key="3">
    <source>
        <dbReference type="EMBL" id="MCI3244075.1"/>
    </source>
</evidence>
<protein>
    <recommendedName>
        <fullName evidence="5">Secreted protein</fullName>
    </recommendedName>
</protein>
<dbReference type="RefSeq" id="WP_016432656.1">
    <property type="nucleotide sequence ID" value="NZ_JALDAX010000014.1"/>
</dbReference>
<evidence type="ECO:0000256" key="2">
    <source>
        <dbReference type="SAM" id="SignalP"/>
    </source>
</evidence>
<name>A0ABS9XQ67_9ACTN</name>
<feature type="region of interest" description="Disordered" evidence="1">
    <location>
        <begin position="60"/>
        <end position="82"/>
    </location>
</feature>
<feature type="compositionally biased region" description="Basic and acidic residues" evidence="1">
    <location>
        <begin position="60"/>
        <end position="75"/>
    </location>
</feature>
<gene>
    <name evidence="3" type="ORF">MQN93_30560</name>
</gene>
<evidence type="ECO:0000256" key="1">
    <source>
        <dbReference type="SAM" id="MobiDB-lite"/>
    </source>
</evidence>
<reference evidence="3" key="1">
    <citation type="submission" date="2022-03" db="EMBL/GenBank/DDBJ databases">
        <title>Streptomyces 7R015 and 7R016 isolated from Barleria lupulina in Thailand.</title>
        <authorList>
            <person name="Kanchanasin P."/>
            <person name="Phongsopitanun W."/>
            <person name="Tanasupawat S."/>
        </authorList>
    </citation>
    <scope>NUCLEOTIDE SEQUENCE</scope>
    <source>
        <strain evidence="3">7R016</strain>
    </source>
</reference>